<evidence type="ECO:0000256" key="3">
    <source>
        <dbReference type="ARBA" id="ARBA00022801"/>
    </source>
</evidence>
<feature type="domain" description="Peptidase S8/S53" evidence="9">
    <location>
        <begin position="200"/>
        <end position="505"/>
    </location>
</feature>
<evidence type="ECO:0000256" key="5">
    <source>
        <dbReference type="PROSITE-ProRule" id="PRU01240"/>
    </source>
</evidence>
<reference evidence="10 11" key="1">
    <citation type="submission" date="2021-03" db="EMBL/GenBank/DDBJ databases">
        <title>Human Oral Microbial Genomes.</title>
        <authorList>
            <person name="Johnston C.D."/>
            <person name="Chen T."/>
            <person name="Dewhirst F.E."/>
        </authorList>
    </citation>
    <scope>NUCLEOTIDE SEQUENCE [LARGE SCALE GENOMIC DNA]</scope>
    <source>
        <strain evidence="10 11">DSMZ 100122</strain>
    </source>
</reference>
<feature type="compositionally biased region" description="Low complexity" evidence="7">
    <location>
        <begin position="912"/>
        <end position="954"/>
    </location>
</feature>
<feature type="region of interest" description="Disordered" evidence="7">
    <location>
        <begin position="898"/>
        <end position="960"/>
    </location>
</feature>
<organism evidence="10 11">
    <name type="scientific">Arachnia rubra</name>
    <dbReference type="NCBI Taxonomy" id="1547448"/>
    <lineage>
        <taxon>Bacteria</taxon>
        <taxon>Bacillati</taxon>
        <taxon>Actinomycetota</taxon>
        <taxon>Actinomycetes</taxon>
        <taxon>Propionibacteriales</taxon>
        <taxon>Propionibacteriaceae</taxon>
        <taxon>Arachnia</taxon>
    </lineage>
</organism>
<keyword evidence="8" id="KW-0732">Signal</keyword>
<dbReference type="Pfam" id="PF00082">
    <property type="entry name" value="Peptidase_S8"/>
    <property type="match status" value="1"/>
</dbReference>
<dbReference type="Proteomes" id="UP000678513">
    <property type="component" value="Chromosome"/>
</dbReference>
<dbReference type="PANTHER" id="PTHR43806">
    <property type="entry name" value="PEPTIDASE S8"/>
    <property type="match status" value="1"/>
</dbReference>
<dbReference type="CDD" id="cd07474">
    <property type="entry name" value="Peptidases_S8_subtilisin_Vpr-like"/>
    <property type="match status" value="1"/>
</dbReference>
<comment type="similarity">
    <text evidence="1 5 6">Belongs to the peptidase S8 family.</text>
</comment>
<feature type="active site" description="Charge relay system" evidence="5">
    <location>
        <position position="468"/>
    </location>
</feature>
<dbReference type="PROSITE" id="PS00138">
    <property type="entry name" value="SUBTILASE_SER"/>
    <property type="match status" value="1"/>
</dbReference>
<dbReference type="InterPro" id="IPR000209">
    <property type="entry name" value="Peptidase_S8/S53_dom"/>
</dbReference>
<evidence type="ECO:0000313" key="11">
    <source>
        <dbReference type="Proteomes" id="UP000678513"/>
    </source>
</evidence>
<dbReference type="InterPro" id="IPR050131">
    <property type="entry name" value="Peptidase_S8_subtilisin-like"/>
</dbReference>
<evidence type="ECO:0000256" key="1">
    <source>
        <dbReference type="ARBA" id="ARBA00011073"/>
    </source>
</evidence>
<feature type="region of interest" description="Disordered" evidence="7">
    <location>
        <begin position="48"/>
        <end position="67"/>
    </location>
</feature>
<dbReference type="SUPFAM" id="SSF52743">
    <property type="entry name" value="Subtilisin-like"/>
    <property type="match status" value="1"/>
</dbReference>
<dbReference type="EMBL" id="CP072384">
    <property type="protein sequence ID" value="QUC07385.1"/>
    <property type="molecule type" value="Genomic_DNA"/>
</dbReference>
<keyword evidence="2 5" id="KW-0645">Protease</keyword>
<keyword evidence="11" id="KW-1185">Reference proteome</keyword>
<dbReference type="InterPro" id="IPR023827">
    <property type="entry name" value="Peptidase_S8_Asp-AS"/>
</dbReference>
<evidence type="ECO:0000256" key="2">
    <source>
        <dbReference type="ARBA" id="ARBA00022670"/>
    </source>
</evidence>
<feature type="signal peptide" evidence="8">
    <location>
        <begin position="1"/>
        <end position="46"/>
    </location>
</feature>
<evidence type="ECO:0000256" key="6">
    <source>
        <dbReference type="RuleBase" id="RU003355"/>
    </source>
</evidence>
<protein>
    <submittedName>
        <fullName evidence="10">S8 family serine peptidase</fullName>
    </submittedName>
</protein>
<feature type="region of interest" description="Disordered" evidence="7">
    <location>
        <begin position="422"/>
        <end position="443"/>
    </location>
</feature>
<evidence type="ECO:0000259" key="9">
    <source>
        <dbReference type="Pfam" id="PF00082"/>
    </source>
</evidence>
<dbReference type="PROSITE" id="PS51892">
    <property type="entry name" value="SUBTILASE"/>
    <property type="match status" value="1"/>
</dbReference>
<gene>
    <name evidence="10" type="ORF">J5A65_10620</name>
</gene>
<evidence type="ECO:0000313" key="10">
    <source>
        <dbReference type="EMBL" id="QUC07385.1"/>
    </source>
</evidence>
<name>A0ABX7Y2J1_9ACTN</name>
<evidence type="ECO:0000256" key="7">
    <source>
        <dbReference type="SAM" id="MobiDB-lite"/>
    </source>
</evidence>
<feature type="active site" description="Charge relay system" evidence="5">
    <location>
        <position position="209"/>
    </location>
</feature>
<sequence>MGGRDGSRLGPVRVPRTRKGRTLRSKKLLATAGVLTLVLPVSVATADETGGESGIGGLAVPAPDGEISPDAAQEFFESQSKSTVMVELQGDPVAVTEAKTEGSLSEAQEKDIESKLESDQGQVAKAIEAKGGQVEGQMQSAFNGMRVTIDNNELESLRSVPGVKAVHSIPVYERSNTASVPSLGVPKIWEGSGGSTGYTGEGVKVAVIDSGIDYTHATFGGPGTADAYQEQAAADAQDKPNPAWYGPDAPHVKGGVDFVGDDYNGKNQPKPDNNPLDCTKQGHGTHVAATLGGGGVLADGQAYSGSYDQKTHENQFKVGPGVAPKADLYAARVFGCTGYTTFIPEAIDWAVKNKMDVINLSIGAAFGKATDPGAIAAANAVASGVVVVAASGNSGEQPYITSEPGVGAGVISVAATDPSRDGGYGTFSSAGPRSGDSGLRPGVAAPGVNISSAAVGSGNDAKPRSGTSMATPQVAGVAALAVQAHPGWNAQEISSALVSTADPGKVSGYSPTRGGGLIDPTEATSAQVLAFGDSTDIDDKVVRDPVLSFGYHESNDTFQETRTITLVNKGDSEATFSGSVKAADGSLPAQVSLNTDQVTIPAGGTAEVEVNLTLKASEIPSSYQENDKSLRYQEASGNVEFTSGDRSLNVPYLMVPRSTTNVTGQTSDASKISFQNQDGTYEAKGMLFNWGITDPQDDLLADESTDDAGVDIANVGVQSGDISGEKHLAFAINSHTRHSNAASNRYEVSIDNNGDGKADYSLVSLDSGKVTGKNYNGIPEVFICDLARNRIKRAQFRTIAPTDSSTVILMVKASEIGVNGKIEYWADTSNLMHGSDVRDRTDQHGFYDPSNRPFNDGQVFQVAPGGSQDVDTSYNKTAYEEQGSLGWMAVVFDNGQGTTEAVTGSLSGDGGSSPSPSSEPTVTPTSPEPSSSASPGEPTGSPSQTDPTDPVTPDNPGLDR</sequence>
<dbReference type="InterPro" id="IPR023828">
    <property type="entry name" value="Peptidase_S8_Ser-AS"/>
</dbReference>
<keyword evidence="4 5" id="KW-0720">Serine protease</keyword>
<accession>A0ABX7Y2J1</accession>
<evidence type="ECO:0000256" key="4">
    <source>
        <dbReference type="ARBA" id="ARBA00022825"/>
    </source>
</evidence>
<proteinExistence type="inferred from homology"/>
<feature type="chain" id="PRO_5045226586" evidence="8">
    <location>
        <begin position="47"/>
        <end position="960"/>
    </location>
</feature>
<dbReference type="Gene3D" id="3.40.50.200">
    <property type="entry name" value="Peptidase S8/S53 domain"/>
    <property type="match status" value="1"/>
</dbReference>
<keyword evidence="3 5" id="KW-0378">Hydrolase</keyword>
<feature type="region of interest" description="Disordered" evidence="7">
    <location>
        <begin position="1"/>
        <end position="22"/>
    </location>
</feature>
<evidence type="ECO:0000256" key="8">
    <source>
        <dbReference type="SAM" id="SignalP"/>
    </source>
</evidence>
<feature type="active site" description="Charge relay system" evidence="5">
    <location>
        <position position="283"/>
    </location>
</feature>
<dbReference type="InterPro" id="IPR034213">
    <property type="entry name" value="S8_Vpr-like"/>
</dbReference>
<dbReference type="PROSITE" id="PS00136">
    <property type="entry name" value="SUBTILASE_ASP"/>
    <property type="match status" value="1"/>
</dbReference>
<dbReference type="PANTHER" id="PTHR43806:SF11">
    <property type="entry name" value="CEREVISIN-RELATED"/>
    <property type="match status" value="1"/>
</dbReference>
<dbReference type="InterPro" id="IPR036852">
    <property type="entry name" value="Peptidase_S8/S53_dom_sf"/>
</dbReference>
<feature type="region of interest" description="Disordered" evidence="7">
    <location>
        <begin position="256"/>
        <end position="275"/>
    </location>
</feature>
<feature type="region of interest" description="Disordered" evidence="7">
    <location>
        <begin position="230"/>
        <end position="251"/>
    </location>
</feature>
<dbReference type="InterPro" id="IPR015500">
    <property type="entry name" value="Peptidase_S8_subtilisin-rel"/>
</dbReference>
<dbReference type="PRINTS" id="PR00723">
    <property type="entry name" value="SUBTILISIN"/>
</dbReference>